<name>A0AAJ6NBV7_9PAST</name>
<evidence type="ECO:0000313" key="2">
    <source>
        <dbReference type="EMBL" id="MDP8175926.1"/>
    </source>
</evidence>
<accession>A0AAJ6NBV7</accession>
<protein>
    <submittedName>
        <fullName evidence="1">IS1595 family transposase</fullName>
    </submittedName>
</protein>
<evidence type="ECO:0000313" key="3">
    <source>
        <dbReference type="Proteomes" id="UP001231736"/>
    </source>
</evidence>
<evidence type="ECO:0000313" key="1">
    <source>
        <dbReference type="EMBL" id="MDP8173964.1"/>
    </source>
</evidence>
<comment type="caution">
    <text evidence="1">The sequence shown here is derived from an EMBL/GenBank/DDBJ whole genome shotgun (WGS) entry which is preliminary data.</text>
</comment>
<reference evidence="1" key="1">
    <citation type="journal article" date="2023" name="Front. Microbiol.">
        <title>Phylogeography and host specificity of Pasteurellaceae pathogenic to sea-farmed fish in the north-east Atlantic.</title>
        <authorList>
            <person name="Gulla S."/>
            <person name="Colquhoun D.J."/>
            <person name="Olsen A.B."/>
            <person name="Spilsberg B."/>
            <person name="Lagesen K."/>
            <person name="Aakesson C.P."/>
            <person name="Strom S."/>
            <person name="Manji F."/>
            <person name="Birkbeck T.H."/>
            <person name="Nilsen H.K."/>
        </authorList>
    </citation>
    <scope>NUCLEOTIDE SEQUENCE</scope>
    <source>
        <strain evidence="1">98B1</strain>
    </source>
</reference>
<gene>
    <name evidence="1" type="ORF">QJU97_00600</name>
    <name evidence="2" type="ORF">QJU97_10775</name>
</gene>
<dbReference type="Proteomes" id="UP001231736">
    <property type="component" value="Unassembled WGS sequence"/>
</dbReference>
<sequence>GVTKNFDLHLKECEWRWKRGVDELTKELWQLIYKD</sequence>
<dbReference type="EMBL" id="JASAYT010000081">
    <property type="protein sequence ID" value="MDP8175926.1"/>
    <property type="molecule type" value="Genomic_DNA"/>
</dbReference>
<feature type="non-terminal residue" evidence="1">
    <location>
        <position position="1"/>
    </location>
</feature>
<proteinExistence type="predicted"/>
<organism evidence="1 3">
    <name type="scientific">Phocoenobacter skyensis</name>
    <dbReference type="NCBI Taxonomy" id="97481"/>
    <lineage>
        <taxon>Bacteria</taxon>
        <taxon>Pseudomonadati</taxon>
        <taxon>Pseudomonadota</taxon>
        <taxon>Gammaproteobacteria</taxon>
        <taxon>Pasteurellales</taxon>
        <taxon>Pasteurellaceae</taxon>
        <taxon>Phocoenobacter</taxon>
    </lineage>
</organism>
<dbReference type="EMBL" id="JASAYT010000001">
    <property type="protein sequence ID" value="MDP8173964.1"/>
    <property type="molecule type" value="Genomic_DNA"/>
</dbReference>
<dbReference type="AlphaFoldDB" id="A0AAJ6NBV7"/>